<gene>
    <name evidence="2" type="ORF">RHRU231_910094</name>
</gene>
<dbReference type="OrthoDB" id="4480068at2"/>
<dbReference type="GeneID" id="66836381"/>
<dbReference type="KEGG" id="rrz:CS378_05415"/>
<dbReference type="RefSeq" id="WP_010594303.1">
    <property type="nucleotide sequence ID" value="NZ_CP023714.1"/>
</dbReference>
<sequence>MTEPHDEPNLDDVITPTEHVTRDRREHGKAPERLDDDYLEYRTEQERIAAGLDDYDPDRVPPATD</sequence>
<dbReference type="EMBL" id="CCSD01000107">
    <property type="protein sequence ID" value="CDZ92055.1"/>
    <property type="molecule type" value="Genomic_DNA"/>
</dbReference>
<feature type="region of interest" description="Disordered" evidence="1">
    <location>
        <begin position="1"/>
        <end position="38"/>
    </location>
</feature>
<evidence type="ECO:0000313" key="2">
    <source>
        <dbReference type="EMBL" id="CDZ92055.1"/>
    </source>
</evidence>
<protein>
    <submittedName>
        <fullName evidence="2">Uncharacterized protein</fullName>
    </submittedName>
</protein>
<accession>A0A098BV23</accession>
<proteinExistence type="predicted"/>
<feature type="compositionally biased region" description="Basic and acidic residues" evidence="1">
    <location>
        <begin position="19"/>
        <end position="33"/>
    </location>
</feature>
<evidence type="ECO:0000313" key="3">
    <source>
        <dbReference type="Proteomes" id="UP000042997"/>
    </source>
</evidence>
<dbReference type="eggNOG" id="ENOG503261F">
    <property type="taxonomic scope" value="Bacteria"/>
</dbReference>
<organism evidence="2 3">
    <name type="scientific">Rhodococcus ruber</name>
    <dbReference type="NCBI Taxonomy" id="1830"/>
    <lineage>
        <taxon>Bacteria</taxon>
        <taxon>Bacillati</taxon>
        <taxon>Actinomycetota</taxon>
        <taxon>Actinomycetes</taxon>
        <taxon>Mycobacteriales</taxon>
        <taxon>Nocardiaceae</taxon>
        <taxon>Rhodococcus</taxon>
    </lineage>
</organism>
<dbReference type="Proteomes" id="UP000042997">
    <property type="component" value="Unassembled WGS sequence"/>
</dbReference>
<name>A0A098BV23_9NOCA</name>
<reference evidence="2 3" key="1">
    <citation type="journal article" date="2014" name="Genome Announc.">
        <title>Draft Genome Sequence of Propane- and Butane-Oxidizing Actinobacterium Rhodococcus ruber IEGM 231.</title>
        <authorList>
            <person name="Ivshina I.B."/>
            <person name="Kuyukina M.S."/>
            <person name="Krivoruchko A.V."/>
            <person name="Barbe V."/>
            <person name="Fischer C."/>
        </authorList>
    </citation>
    <scope>NUCLEOTIDE SEQUENCE [LARGE SCALE GENOMIC DNA]</scope>
</reference>
<evidence type="ECO:0000256" key="1">
    <source>
        <dbReference type="SAM" id="MobiDB-lite"/>
    </source>
</evidence>
<dbReference type="AlphaFoldDB" id="A0A098BV23"/>